<evidence type="ECO:0000313" key="1">
    <source>
        <dbReference type="EMBL" id="RYR14632.1"/>
    </source>
</evidence>
<dbReference type="EMBL" id="SDMP01000014">
    <property type="protein sequence ID" value="RYR14632.1"/>
    <property type="molecule type" value="Genomic_DNA"/>
</dbReference>
<comment type="caution">
    <text evidence="1">The sequence shown here is derived from an EMBL/GenBank/DDBJ whole genome shotgun (WGS) entry which is preliminary data.</text>
</comment>
<organism evidence="1 2">
    <name type="scientific">Arachis hypogaea</name>
    <name type="common">Peanut</name>
    <dbReference type="NCBI Taxonomy" id="3818"/>
    <lineage>
        <taxon>Eukaryota</taxon>
        <taxon>Viridiplantae</taxon>
        <taxon>Streptophyta</taxon>
        <taxon>Embryophyta</taxon>
        <taxon>Tracheophyta</taxon>
        <taxon>Spermatophyta</taxon>
        <taxon>Magnoliopsida</taxon>
        <taxon>eudicotyledons</taxon>
        <taxon>Gunneridae</taxon>
        <taxon>Pentapetalae</taxon>
        <taxon>rosids</taxon>
        <taxon>fabids</taxon>
        <taxon>Fabales</taxon>
        <taxon>Fabaceae</taxon>
        <taxon>Papilionoideae</taxon>
        <taxon>50 kb inversion clade</taxon>
        <taxon>dalbergioids sensu lato</taxon>
        <taxon>Dalbergieae</taxon>
        <taxon>Pterocarpus clade</taxon>
        <taxon>Arachis</taxon>
    </lineage>
</organism>
<protein>
    <submittedName>
        <fullName evidence="1">Uncharacterized protein</fullName>
    </submittedName>
</protein>
<keyword evidence="2" id="KW-1185">Reference proteome</keyword>
<gene>
    <name evidence="1" type="ORF">Ahy_B04g071278</name>
</gene>
<dbReference type="Proteomes" id="UP000289738">
    <property type="component" value="Chromosome B04"/>
</dbReference>
<name>A0A444ZKE5_ARAHY</name>
<proteinExistence type="predicted"/>
<accession>A0A444ZKE5</accession>
<sequence length="76" mass="8773">MNALSLTSRNVILLLIPELCRSIYTLSMFLLSKGMIIENNFIVFCILMKTMQVIDDEMLSCQRLLVHSEIFETLCN</sequence>
<evidence type="ECO:0000313" key="2">
    <source>
        <dbReference type="Proteomes" id="UP000289738"/>
    </source>
</evidence>
<reference evidence="1 2" key="1">
    <citation type="submission" date="2019-01" db="EMBL/GenBank/DDBJ databases">
        <title>Sequencing of cultivated peanut Arachis hypogaea provides insights into genome evolution and oil improvement.</title>
        <authorList>
            <person name="Chen X."/>
        </authorList>
    </citation>
    <scope>NUCLEOTIDE SEQUENCE [LARGE SCALE GENOMIC DNA]</scope>
    <source>
        <strain evidence="2">cv. Fuhuasheng</strain>
        <tissue evidence="1">Leaves</tissue>
    </source>
</reference>
<dbReference type="AlphaFoldDB" id="A0A444ZKE5"/>